<dbReference type="EnsemblPlants" id="AUR62020340-RA">
    <property type="protein sequence ID" value="AUR62020340-RA:cds"/>
    <property type="gene ID" value="AUR62020340"/>
</dbReference>
<dbReference type="GO" id="GO:0006952">
    <property type="term" value="P:defense response"/>
    <property type="evidence" value="ECO:0007669"/>
    <property type="project" value="UniProtKB-KW"/>
</dbReference>
<dbReference type="RefSeq" id="XP_021755654.1">
    <property type="nucleotide sequence ID" value="XM_021899962.1"/>
</dbReference>
<dbReference type="InterPro" id="IPR058922">
    <property type="entry name" value="WHD_DRP"/>
</dbReference>
<evidence type="ECO:0000256" key="4">
    <source>
        <dbReference type="ARBA" id="ARBA00022840"/>
    </source>
</evidence>
<dbReference type="FunFam" id="1.10.10.10:FF:000322">
    <property type="entry name" value="Probable disease resistance protein At1g63360"/>
    <property type="match status" value="1"/>
</dbReference>
<keyword evidence="3" id="KW-0611">Plant defense</keyword>
<dbReference type="Gramene" id="AUR62020340-RA">
    <property type="protein sequence ID" value="AUR62020340-RA:cds"/>
    <property type="gene ID" value="AUR62020340"/>
</dbReference>
<dbReference type="Gene3D" id="1.10.10.10">
    <property type="entry name" value="Winged helix-like DNA-binding domain superfamily/Winged helix DNA-binding domain"/>
    <property type="match status" value="1"/>
</dbReference>
<dbReference type="OrthoDB" id="1426566at2759"/>
<dbReference type="Gene3D" id="1.10.8.430">
    <property type="entry name" value="Helical domain of apoptotic protease-activating factors"/>
    <property type="match status" value="1"/>
</dbReference>
<reference evidence="9" key="2">
    <citation type="submission" date="2021-03" db="UniProtKB">
        <authorList>
            <consortium name="EnsemblPlants"/>
        </authorList>
    </citation>
    <scope>IDENTIFICATION</scope>
</reference>
<dbReference type="InterPro" id="IPR032675">
    <property type="entry name" value="LRR_dom_sf"/>
</dbReference>
<sequence length="945" mass="107938">MDIGTVLSVAQTVFAALQCPELKKMCSILGYKTQLGDLQVTVSAINTVLRKAEAKRELNDEEQLYVEDLKDAIYEADDLLDEFVTLVEQRKLTESDKLAHFFSLFNELGVAYKMSRGVEKIRRKLDAIAYNNQFRFKLDPEPTRKRRPESDSCVNAVDIIGREDDLEKIIGVLLDSNVQQDVSFITIVGIGGLGKTALAQLVYNDPRVKSAFSLRLWTCVSDQDRKELDLEDILGNILASVTGQKHEGSTMDWVQGQLRKTLADHKYLLVLDDVWTENRNQWCALVKYFIGGQTGSRIVVTTRSQKTAAIIGDSSMYKLQGLSKEDSCCLFERTAFGSNQSNLPDHDLVEMGREIVDLCACVPLAIRVIGSLLYGQDKSTWRSYQKTGLANIREGENDIMPILKLSYHNLESPLKSCFSYCTLFPKDFEIGKDMLISLWMAQGYIVPLDKNQSIEDAGEEYFSILLRRCFFQDIRIDAFNDKITCKIHDLMHDMAQSVTEKEIYATNTISGNLDKKIRHLSVASRREYGRYFFSKNHIRSYLHVDRGGLLLSTVDLFFLEPLVANCMCLRVLDLSWLKIKKLPGSIGKLLHLRYFDLSYNVDLEMLPKSITKLYNLQTFLLTGCEKLKELPKDLSKLVKLRVLDIDDCYHLTYMPRGLGKLSCLHRLSNFIVGGKGSNSSWKQWFSGLEDLKALEKLKGDLEIQIRWPKDANNAVKEDYKRDRLYLRSKEHLKAIYFKFTDEEGGGRVDDVIAGSLMEELQPHPNLKWLEVQEYHGARMPDWATLLPNLVQLCLFHCGELEYLPFLGNLRHLKVLKLLRLDKLEYIEVNTPLANSSFMPAPQLVCAKGLSFLPSLKLLWLNNLPEFKGWRRMVVGLGNQLTEFTVDNSNKAQWQLLPSLSQLKSLEIRGCPKLTCMPLCPGVDNLYIYKSNDILNENYIRNGMRN</sequence>
<protein>
    <submittedName>
        <fullName evidence="9">Uncharacterized protein</fullName>
    </submittedName>
</protein>
<name>A0A803LXY9_CHEQI</name>
<dbReference type="PANTHER" id="PTHR36766:SF35">
    <property type="entry name" value="DISEASE RESISTANCE PROTEIN RGA3"/>
    <property type="match status" value="1"/>
</dbReference>
<feature type="domain" description="NB-ARC" evidence="5">
    <location>
        <begin position="162"/>
        <end position="338"/>
    </location>
</feature>
<dbReference type="Gene3D" id="1.20.5.4130">
    <property type="match status" value="1"/>
</dbReference>
<gene>
    <name evidence="9" type="primary">LOC110720882</name>
</gene>
<dbReference type="AlphaFoldDB" id="A0A803LXY9"/>
<dbReference type="InterPro" id="IPR027417">
    <property type="entry name" value="P-loop_NTPase"/>
</dbReference>
<organism evidence="9 10">
    <name type="scientific">Chenopodium quinoa</name>
    <name type="common">Quinoa</name>
    <dbReference type="NCBI Taxonomy" id="63459"/>
    <lineage>
        <taxon>Eukaryota</taxon>
        <taxon>Viridiplantae</taxon>
        <taxon>Streptophyta</taxon>
        <taxon>Embryophyta</taxon>
        <taxon>Tracheophyta</taxon>
        <taxon>Spermatophyta</taxon>
        <taxon>Magnoliopsida</taxon>
        <taxon>eudicotyledons</taxon>
        <taxon>Gunneridae</taxon>
        <taxon>Pentapetalae</taxon>
        <taxon>Caryophyllales</taxon>
        <taxon>Chenopodiaceae</taxon>
        <taxon>Chenopodioideae</taxon>
        <taxon>Atripliceae</taxon>
        <taxon>Chenopodium</taxon>
    </lineage>
</organism>
<feature type="domain" description="Disease resistance R13L4/SHOC-2-like LRR" evidence="8">
    <location>
        <begin position="561"/>
        <end position="827"/>
    </location>
</feature>
<dbReference type="RefSeq" id="XP_021755655.1">
    <property type="nucleotide sequence ID" value="XM_021899963.1"/>
</dbReference>
<accession>A0A803LXY9</accession>
<keyword evidence="1" id="KW-0677">Repeat</keyword>
<dbReference type="GO" id="GO:0051707">
    <property type="term" value="P:response to other organism"/>
    <property type="evidence" value="ECO:0007669"/>
    <property type="project" value="UniProtKB-ARBA"/>
</dbReference>
<dbReference type="InterPro" id="IPR036388">
    <property type="entry name" value="WH-like_DNA-bd_sf"/>
</dbReference>
<dbReference type="SUPFAM" id="SSF52058">
    <property type="entry name" value="L domain-like"/>
    <property type="match status" value="1"/>
</dbReference>
<keyword evidence="2" id="KW-0547">Nucleotide-binding</keyword>
<dbReference type="GeneID" id="110720882"/>
<evidence type="ECO:0000259" key="8">
    <source>
        <dbReference type="Pfam" id="PF23598"/>
    </source>
</evidence>
<dbReference type="Gene3D" id="3.80.10.10">
    <property type="entry name" value="Ribonuclease Inhibitor"/>
    <property type="match status" value="2"/>
</dbReference>
<proteinExistence type="predicted"/>
<dbReference type="OMA" id="CGELEYL"/>
<evidence type="ECO:0000256" key="2">
    <source>
        <dbReference type="ARBA" id="ARBA00022741"/>
    </source>
</evidence>
<dbReference type="Pfam" id="PF18052">
    <property type="entry name" value="Rx_N"/>
    <property type="match status" value="1"/>
</dbReference>
<keyword evidence="10" id="KW-1185">Reference proteome</keyword>
<dbReference type="PRINTS" id="PR00364">
    <property type="entry name" value="DISEASERSIST"/>
</dbReference>
<dbReference type="InterPro" id="IPR042197">
    <property type="entry name" value="Apaf_helical"/>
</dbReference>
<evidence type="ECO:0000256" key="3">
    <source>
        <dbReference type="ARBA" id="ARBA00022821"/>
    </source>
</evidence>
<dbReference type="InterPro" id="IPR055414">
    <property type="entry name" value="LRR_R13L4/SHOC2-like"/>
</dbReference>
<feature type="domain" description="Disease resistance N-terminal" evidence="6">
    <location>
        <begin position="24"/>
        <end position="95"/>
    </location>
</feature>
<dbReference type="InterPro" id="IPR002182">
    <property type="entry name" value="NB-ARC"/>
</dbReference>
<evidence type="ECO:0000259" key="5">
    <source>
        <dbReference type="Pfam" id="PF00931"/>
    </source>
</evidence>
<dbReference type="GO" id="GO:0043531">
    <property type="term" value="F:ADP binding"/>
    <property type="evidence" value="ECO:0007669"/>
    <property type="project" value="InterPro"/>
</dbReference>
<evidence type="ECO:0000256" key="1">
    <source>
        <dbReference type="ARBA" id="ARBA00022737"/>
    </source>
</evidence>
<dbReference type="Pfam" id="PF00931">
    <property type="entry name" value="NB-ARC"/>
    <property type="match status" value="1"/>
</dbReference>
<keyword evidence="4" id="KW-0067">ATP-binding</keyword>
<reference evidence="9" key="1">
    <citation type="journal article" date="2017" name="Nature">
        <title>The genome of Chenopodium quinoa.</title>
        <authorList>
            <person name="Jarvis D.E."/>
            <person name="Ho Y.S."/>
            <person name="Lightfoot D.J."/>
            <person name="Schmoeckel S.M."/>
            <person name="Li B."/>
            <person name="Borm T.J.A."/>
            <person name="Ohyanagi H."/>
            <person name="Mineta K."/>
            <person name="Michell C.T."/>
            <person name="Saber N."/>
            <person name="Kharbatia N.M."/>
            <person name="Rupper R.R."/>
            <person name="Sharp A.R."/>
            <person name="Dally N."/>
            <person name="Boughton B.A."/>
            <person name="Woo Y.H."/>
            <person name="Gao G."/>
            <person name="Schijlen E.G.W.M."/>
            <person name="Guo X."/>
            <person name="Momin A.A."/>
            <person name="Negrao S."/>
            <person name="Al-Babili S."/>
            <person name="Gehring C."/>
            <person name="Roessner U."/>
            <person name="Jung C."/>
            <person name="Murphy K."/>
            <person name="Arold S.T."/>
            <person name="Gojobori T."/>
            <person name="van der Linden C.G."/>
            <person name="van Loo E.N."/>
            <person name="Jellen E.N."/>
            <person name="Maughan P.J."/>
            <person name="Tester M."/>
        </authorList>
    </citation>
    <scope>NUCLEOTIDE SEQUENCE [LARGE SCALE GENOMIC DNA]</scope>
    <source>
        <strain evidence="9">cv. PI 614886</strain>
    </source>
</reference>
<evidence type="ECO:0000313" key="10">
    <source>
        <dbReference type="Proteomes" id="UP000596660"/>
    </source>
</evidence>
<dbReference type="KEGG" id="cqi:110720882"/>
<feature type="domain" description="Disease resistance protein winged helix" evidence="7">
    <location>
        <begin position="423"/>
        <end position="495"/>
    </location>
</feature>
<dbReference type="GO" id="GO:0005524">
    <property type="term" value="F:ATP binding"/>
    <property type="evidence" value="ECO:0007669"/>
    <property type="project" value="UniProtKB-KW"/>
</dbReference>
<dbReference type="Proteomes" id="UP000596660">
    <property type="component" value="Unplaced"/>
</dbReference>
<dbReference type="Pfam" id="PF23598">
    <property type="entry name" value="LRR_14"/>
    <property type="match status" value="1"/>
</dbReference>
<dbReference type="Pfam" id="PF23559">
    <property type="entry name" value="WHD_DRP"/>
    <property type="match status" value="1"/>
</dbReference>
<evidence type="ECO:0000313" key="9">
    <source>
        <dbReference type="EnsemblPlants" id="AUR62020340-RA:cds"/>
    </source>
</evidence>
<dbReference type="SUPFAM" id="SSF52540">
    <property type="entry name" value="P-loop containing nucleoside triphosphate hydrolases"/>
    <property type="match status" value="1"/>
</dbReference>
<dbReference type="InterPro" id="IPR041118">
    <property type="entry name" value="Rx_N"/>
</dbReference>
<dbReference type="PANTHER" id="PTHR36766">
    <property type="entry name" value="PLANT BROAD-SPECTRUM MILDEW RESISTANCE PROTEIN RPW8"/>
    <property type="match status" value="1"/>
</dbReference>
<dbReference type="Gene3D" id="3.40.50.300">
    <property type="entry name" value="P-loop containing nucleotide triphosphate hydrolases"/>
    <property type="match status" value="1"/>
</dbReference>
<evidence type="ECO:0000259" key="7">
    <source>
        <dbReference type="Pfam" id="PF23559"/>
    </source>
</evidence>
<evidence type="ECO:0000259" key="6">
    <source>
        <dbReference type="Pfam" id="PF18052"/>
    </source>
</evidence>